<feature type="compositionally biased region" description="Basic and acidic residues" evidence="10">
    <location>
        <begin position="225"/>
        <end position="237"/>
    </location>
</feature>
<dbReference type="InterPro" id="IPR051066">
    <property type="entry name" value="Trans_reg/Corepressor"/>
</dbReference>
<dbReference type="InterPro" id="IPR001005">
    <property type="entry name" value="SANT/Myb"/>
</dbReference>
<keyword evidence="3" id="KW-0677">Repeat</keyword>
<feature type="coiled-coil region" evidence="9">
    <location>
        <begin position="292"/>
        <end position="319"/>
    </location>
</feature>
<dbReference type="SMART" id="SM01189">
    <property type="entry name" value="ELM2"/>
    <property type="match status" value="1"/>
</dbReference>
<dbReference type="Ensembl" id="ENSHHUT00000047740.1">
    <property type="protein sequence ID" value="ENSHHUP00000046040.1"/>
    <property type="gene ID" value="ENSHHUG00000028042.1"/>
</dbReference>
<feature type="region of interest" description="Disordered" evidence="10">
    <location>
        <begin position="1"/>
        <end position="58"/>
    </location>
</feature>
<sequence>MPAMMEKSGSELSGKRRGRNAVNNPNKSFATNGNSNNSWEEGSSGCSSDDEHGSGGMRVGTQYQAFVPDYDPEIAKVAEERDNLGMRVWIPSRNLAEAKLDEYIAITKEKHGYNMEQALGMLFWHKHNIEKSLADLPNFTPFPDEWSVEDKVLFEQGFSFHGKTFHRIQQMLPDKSIASLVRFYYSWKKTRSKTSVMDRHARKQKREREERYETEEINGNTPRDVVYEPNKDEKKEPNSGVAEKLTQVKKEPQGPPGKNQHRAKKKPPKGMHLSQGDVAAMSTSTPAAVGMLRQIDMELVAIKRQIQSIKQNNSALKDKLDVGVDHFRVPEVTQKFNTRWTTEEQLLAVQAIRKYGRDFQAISDVIGNKSVVQVKNFFVNYCRRFNLDEVLQEWEAEHGMEGAAEGGEEEKMDTSIEDGATTPVVPEDQKEESSPVAAKQPLAS</sequence>
<dbReference type="Gene3D" id="4.10.1240.50">
    <property type="match status" value="1"/>
</dbReference>
<evidence type="ECO:0000313" key="13">
    <source>
        <dbReference type="Ensembl" id="ENSHHUP00000046040.1"/>
    </source>
</evidence>
<evidence type="ECO:0000256" key="6">
    <source>
        <dbReference type="ARBA" id="ARBA00023163"/>
    </source>
</evidence>
<evidence type="ECO:0000256" key="7">
    <source>
        <dbReference type="ARBA" id="ARBA00023242"/>
    </source>
</evidence>
<evidence type="ECO:0000259" key="11">
    <source>
        <dbReference type="PROSITE" id="PS51156"/>
    </source>
</evidence>
<dbReference type="AlphaFoldDB" id="A0A4W5N977"/>
<keyword evidence="7" id="KW-0539">Nucleus</keyword>
<dbReference type="GO" id="GO:0003714">
    <property type="term" value="F:transcription corepressor activity"/>
    <property type="evidence" value="ECO:0007669"/>
    <property type="project" value="TreeGrafter"/>
</dbReference>
<dbReference type="FunFam" id="4.10.1240.50:FF:000002">
    <property type="entry name" value="REST corepressor isoform X1"/>
    <property type="match status" value="1"/>
</dbReference>
<comment type="similarity">
    <text evidence="8">Belongs to the CoREST family.</text>
</comment>
<evidence type="ECO:0000256" key="3">
    <source>
        <dbReference type="ARBA" id="ARBA00022737"/>
    </source>
</evidence>
<proteinExistence type="inferred from homology"/>
<evidence type="ECO:0000256" key="9">
    <source>
        <dbReference type="SAM" id="Coils"/>
    </source>
</evidence>
<organism evidence="13 14">
    <name type="scientific">Hucho hucho</name>
    <name type="common">huchen</name>
    <dbReference type="NCBI Taxonomy" id="62062"/>
    <lineage>
        <taxon>Eukaryota</taxon>
        <taxon>Metazoa</taxon>
        <taxon>Chordata</taxon>
        <taxon>Craniata</taxon>
        <taxon>Vertebrata</taxon>
        <taxon>Euteleostomi</taxon>
        <taxon>Actinopterygii</taxon>
        <taxon>Neopterygii</taxon>
        <taxon>Teleostei</taxon>
        <taxon>Protacanthopterygii</taxon>
        <taxon>Salmoniformes</taxon>
        <taxon>Salmonidae</taxon>
        <taxon>Salmoninae</taxon>
        <taxon>Hucho</taxon>
    </lineage>
</organism>
<feature type="region of interest" description="Disordered" evidence="10">
    <location>
        <begin position="195"/>
        <end position="274"/>
    </location>
</feature>
<feature type="domain" description="SANT" evidence="12">
    <location>
        <begin position="141"/>
        <end position="192"/>
    </location>
</feature>
<keyword evidence="14" id="KW-1185">Reference proteome</keyword>
<dbReference type="Gene3D" id="1.20.58.1880">
    <property type="match status" value="1"/>
</dbReference>
<keyword evidence="5 9" id="KW-0175">Coiled coil</keyword>
<feature type="compositionally biased region" description="Basic residues" evidence="10">
    <location>
        <begin position="259"/>
        <end position="269"/>
    </location>
</feature>
<feature type="compositionally biased region" description="Polar residues" evidence="10">
    <location>
        <begin position="21"/>
        <end position="31"/>
    </location>
</feature>
<dbReference type="Pfam" id="PF00249">
    <property type="entry name" value="Myb_DNA-binding"/>
    <property type="match status" value="2"/>
</dbReference>
<keyword evidence="4" id="KW-0805">Transcription regulation</keyword>
<dbReference type="Pfam" id="PF01448">
    <property type="entry name" value="ELM2"/>
    <property type="match status" value="1"/>
</dbReference>
<accession>A0A4W5N977</accession>
<name>A0A4W5N977_9TELE</name>
<evidence type="ECO:0000256" key="4">
    <source>
        <dbReference type="ARBA" id="ARBA00023015"/>
    </source>
</evidence>
<evidence type="ECO:0000256" key="2">
    <source>
        <dbReference type="ARBA" id="ARBA00022491"/>
    </source>
</evidence>
<dbReference type="PANTHER" id="PTHR16089:SF11">
    <property type="entry name" value="REST COREPRESSOR 1"/>
    <property type="match status" value="1"/>
</dbReference>
<dbReference type="InterPro" id="IPR017884">
    <property type="entry name" value="SANT_dom"/>
</dbReference>
<dbReference type="InterPro" id="IPR000949">
    <property type="entry name" value="ELM2_dom"/>
</dbReference>
<reference evidence="13" key="2">
    <citation type="submission" date="2025-08" db="UniProtKB">
        <authorList>
            <consortium name="Ensembl"/>
        </authorList>
    </citation>
    <scope>IDENTIFICATION</scope>
</reference>
<dbReference type="FunFam" id="1.20.58.1880:FF:000001">
    <property type="entry name" value="REST corepressor 1"/>
    <property type="match status" value="1"/>
</dbReference>
<feature type="domain" description="SANT" evidence="12">
    <location>
        <begin position="335"/>
        <end position="386"/>
    </location>
</feature>
<reference evidence="14" key="1">
    <citation type="submission" date="2018-06" db="EMBL/GenBank/DDBJ databases">
        <title>Genome assembly of Danube salmon.</title>
        <authorList>
            <person name="Macqueen D.J."/>
            <person name="Gundappa M.K."/>
        </authorList>
    </citation>
    <scope>NUCLEOTIDE SEQUENCE [LARGE SCALE GENOMIC DNA]</scope>
</reference>
<dbReference type="GO" id="GO:0006357">
    <property type="term" value="P:regulation of transcription by RNA polymerase II"/>
    <property type="evidence" value="ECO:0007669"/>
    <property type="project" value="TreeGrafter"/>
</dbReference>
<evidence type="ECO:0000256" key="8">
    <source>
        <dbReference type="ARBA" id="ARBA00038011"/>
    </source>
</evidence>
<feature type="region of interest" description="Disordered" evidence="10">
    <location>
        <begin position="398"/>
        <end position="444"/>
    </location>
</feature>
<evidence type="ECO:0000259" key="12">
    <source>
        <dbReference type="PROSITE" id="PS51293"/>
    </source>
</evidence>
<keyword evidence="6" id="KW-0804">Transcription</keyword>
<dbReference type="PROSITE" id="PS51156">
    <property type="entry name" value="ELM2"/>
    <property type="match status" value="1"/>
</dbReference>
<dbReference type="InterPro" id="IPR049048">
    <property type="entry name" value="REST_helical"/>
</dbReference>
<dbReference type="CDD" id="cd00167">
    <property type="entry name" value="SANT"/>
    <property type="match status" value="1"/>
</dbReference>
<feature type="domain" description="ELM2" evidence="11">
    <location>
        <begin position="55"/>
        <end position="140"/>
    </location>
</feature>
<keyword evidence="2" id="KW-0678">Repressor</keyword>
<dbReference type="GO" id="GO:0000118">
    <property type="term" value="C:histone deacetylase complex"/>
    <property type="evidence" value="ECO:0007669"/>
    <property type="project" value="TreeGrafter"/>
</dbReference>
<dbReference type="Proteomes" id="UP000314982">
    <property type="component" value="Unassembled WGS sequence"/>
</dbReference>
<evidence type="ECO:0000256" key="5">
    <source>
        <dbReference type="ARBA" id="ARBA00023054"/>
    </source>
</evidence>
<reference evidence="13" key="3">
    <citation type="submission" date="2025-09" db="UniProtKB">
        <authorList>
            <consortium name="Ensembl"/>
        </authorList>
    </citation>
    <scope>IDENTIFICATION</scope>
</reference>
<dbReference type="PANTHER" id="PTHR16089">
    <property type="entry name" value="REST COREPRESSOR COREST PROTEIN-RELATED"/>
    <property type="match status" value="1"/>
</dbReference>
<evidence type="ECO:0000313" key="14">
    <source>
        <dbReference type="Proteomes" id="UP000314982"/>
    </source>
</evidence>
<evidence type="ECO:0000256" key="10">
    <source>
        <dbReference type="SAM" id="MobiDB-lite"/>
    </source>
</evidence>
<dbReference type="FunFam" id="1.10.10.60:FF:000033">
    <property type="entry name" value="REST corepressor 3"/>
    <property type="match status" value="1"/>
</dbReference>
<dbReference type="SMART" id="SM00717">
    <property type="entry name" value="SANT"/>
    <property type="match status" value="2"/>
</dbReference>
<dbReference type="InterPro" id="IPR009057">
    <property type="entry name" value="Homeodomain-like_sf"/>
</dbReference>
<dbReference type="SUPFAM" id="SSF46689">
    <property type="entry name" value="Homeodomain-like"/>
    <property type="match status" value="2"/>
</dbReference>
<feature type="compositionally biased region" description="Low complexity" evidence="10">
    <location>
        <begin position="32"/>
        <end position="47"/>
    </location>
</feature>
<evidence type="ECO:0000256" key="1">
    <source>
        <dbReference type="ARBA" id="ARBA00004123"/>
    </source>
</evidence>
<comment type="subcellular location">
    <subcellularLocation>
        <location evidence="1">Nucleus</location>
    </subcellularLocation>
</comment>
<protein>
    <submittedName>
        <fullName evidence="13">REST corepressor 1</fullName>
    </submittedName>
</protein>
<dbReference type="PROSITE" id="PS51293">
    <property type="entry name" value="SANT"/>
    <property type="match status" value="2"/>
</dbReference>
<dbReference type="Gene3D" id="1.10.10.60">
    <property type="entry name" value="Homeodomain-like"/>
    <property type="match status" value="1"/>
</dbReference>
<dbReference type="GO" id="GO:0005667">
    <property type="term" value="C:transcription regulator complex"/>
    <property type="evidence" value="ECO:0007669"/>
    <property type="project" value="TreeGrafter"/>
</dbReference>
<dbReference type="GeneTree" id="ENSGT00940000155654"/>
<dbReference type="Pfam" id="PF20878">
    <property type="entry name" value="REST_helical"/>
    <property type="match status" value="1"/>
</dbReference>